<dbReference type="SUPFAM" id="SSF52021">
    <property type="entry name" value="Carbamoyl phosphate synthetase, small subunit N-terminal domain"/>
    <property type="match status" value="1"/>
</dbReference>
<dbReference type="GO" id="GO:0006412">
    <property type="term" value="P:translation"/>
    <property type="evidence" value="ECO:0007669"/>
    <property type="project" value="InterPro"/>
</dbReference>
<dbReference type="GO" id="GO:0003735">
    <property type="term" value="F:structural constituent of ribosome"/>
    <property type="evidence" value="ECO:0007669"/>
    <property type="project" value="InterPro"/>
</dbReference>
<evidence type="ECO:0000313" key="10">
    <source>
        <dbReference type="Proteomes" id="UP000677054"/>
    </source>
</evidence>
<dbReference type="PANTHER" id="PTHR14413">
    <property type="entry name" value="RIBOSOMAL PROTEIN L17"/>
    <property type="match status" value="1"/>
</dbReference>
<proteinExistence type="inferred from homology"/>
<evidence type="ECO:0000256" key="5">
    <source>
        <dbReference type="ARBA" id="ARBA00035413"/>
    </source>
</evidence>
<dbReference type="EMBL" id="CAJPEV010015955">
    <property type="protein sequence ID" value="CAG0907257.1"/>
    <property type="molecule type" value="Genomic_DNA"/>
</dbReference>
<evidence type="ECO:0000256" key="2">
    <source>
        <dbReference type="ARBA" id="ARBA00022980"/>
    </source>
</evidence>
<keyword evidence="2 6" id="KW-0689">Ribosomal protein</keyword>
<evidence type="ECO:0000313" key="9">
    <source>
        <dbReference type="EMBL" id="CAD7255038.1"/>
    </source>
</evidence>
<evidence type="ECO:0000259" key="8">
    <source>
        <dbReference type="SMART" id="SM01097"/>
    </source>
</evidence>
<dbReference type="InterPro" id="IPR036480">
    <property type="entry name" value="CarbP_synth_ssu_N_sf"/>
</dbReference>
<dbReference type="OrthoDB" id="6754390at2759"/>
<dbReference type="Proteomes" id="UP000677054">
    <property type="component" value="Unassembled WGS sequence"/>
</dbReference>
<dbReference type="NCBIfam" id="TIGR00059">
    <property type="entry name" value="L17"/>
    <property type="match status" value="1"/>
</dbReference>
<keyword evidence="10" id="KW-1185">Reference proteome</keyword>
<reference evidence="9" key="1">
    <citation type="submission" date="2020-11" db="EMBL/GenBank/DDBJ databases">
        <authorList>
            <person name="Tran Van P."/>
        </authorList>
    </citation>
    <scope>NUCLEOTIDE SEQUENCE</scope>
</reference>
<evidence type="ECO:0000256" key="3">
    <source>
        <dbReference type="ARBA" id="ARBA00023274"/>
    </source>
</evidence>
<dbReference type="PANTHER" id="PTHR14413:SF16">
    <property type="entry name" value="LARGE RIBOSOMAL SUBUNIT PROTEIN BL17M"/>
    <property type="match status" value="1"/>
</dbReference>
<feature type="region of interest" description="Disordered" evidence="7">
    <location>
        <begin position="127"/>
        <end position="161"/>
    </location>
</feature>
<evidence type="ECO:0000256" key="1">
    <source>
        <dbReference type="ARBA" id="ARBA00008777"/>
    </source>
</evidence>
<dbReference type="EMBL" id="LR915473">
    <property type="protein sequence ID" value="CAD7255038.1"/>
    <property type="molecule type" value="Genomic_DNA"/>
</dbReference>
<sequence>VCKLNLQQLHQPQMNLRNVLLLERNLYLYLLIETTLAKAKELRVHVEPIINRSKDNTTHSRRTAFSHLQNKYAAKELFDVVGPKVANRPGGYTRIIKLGKRLGDNAEMAMIELVDFNELYTANKSNTNASAEPKKRTRRAGTTKKKEEESTETETNTATEKDGTHYEANACGKIGTATGEICFNTSMTGYHELFTDPSYYGQLLISTNVHVGNYGIKHQEEEANQIQIAGLICREYTNNYSRIQANQNIQSYFEENNLVGVTNLDTRAIVRHVREKGAMNAIISSEINSLEELNAILKNVPSMDGLELASKVSTKTAYTMGNENATYKIAALDL</sequence>
<feature type="non-terminal residue" evidence="9">
    <location>
        <position position="1"/>
    </location>
</feature>
<feature type="non-terminal residue" evidence="9">
    <location>
        <position position="334"/>
    </location>
</feature>
<dbReference type="GO" id="GO:0022625">
    <property type="term" value="C:cytosolic large ribosomal subunit"/>
    <property type="evidence" value="ECO:0007669"/>
    <property type="project" value="TreeGrafter"/>
</dbReference>
<dbReference type="Pfam" id="PF00988">
    <property type="entry name" value="CPSase_sm_chain"/>
    <property type="match status" value="1"/>
</dbReference>
<evidence type="ECO:0000256" key="7">
    <source>
        <dbReference type="SAM" id="MobiDB-lite"/>
    </source>
</evidence>
<keyword evidence="3 6" id="KW-0687">Ribonucleoprotein</keyword>
<dbReference type="SMART" id="SM01097">
    <property type="entry name" value="CPSase_sm_chain"/>
    <property type="match status" value="1"/>
</dbReference>
<dbReference type="InterPro" id="IPR000456">
    <property type="entry name" value="Ribosomal_bL17"/>
</dbReference>
<dbReference type="SUPFAM" id="SSF64263">
    <property type="entry name" value="Prokaryotic ribosomal protein L17"/>
    <property type="match status" value="1"/>
</dbReference>
<name>A0A7R9AIT5_9CRUS</name>
<accession>A0A7R9AIT5</accession>
<dbReference type="Pfam" id="PF01196">
    <property type="entry name" value="Ribosomal_L17"/>
    <property type="match status" value="1"/>
</dbReference>
<gene>
    <name evidence="9" type="ORF">DSTB1V02_LOCUS14784</name>
</gene>
<dbReference type="Gene3D" id="3.50.30.20">
    <property type="entry name" value="Carbamoyl-phosphate synthase small subunit, N-terminal domain"/>
    <property type="match status" value="1"/>
</dbReference>
<evidence type="ECO:0000256" key="6">
    <source>
        <dbReference type="RuleBase" id="RU000660"/>
    </source>
</evidence>
<feature type="domain" description="Carbamoyl-phosphate synthase small subunit N-terminal" evidence="8">
    <location>
        <begin position="156"/>
        <end position="284"/>
    </location>
</feature>
<dbReference type="AlphaFoldDB" id="A0A7R9AIT5"/>
<dbReference type="InterPro" id="IPR036373">
    <property type="entry name" value="Ribosomal_bL17_sf"/>
</dbReference>
<dbReference type="Gene3D" id="3.90.1030.10">
    <property type="entry name" value="Ribosomal protein L17"/>
    <property type="match status" value="1"/>
</dbReference>
<protein>
    <recommendedName>
        <fullName evidence="4">Large ribosomal subunit protein bL17m</fullName>
    </recommendedName>
    <alternativeName>
        <fullName evidence="5">39S ribosomal protein L17, mitochondrial</fullName>
    </alternativeName>
</protein>
<evidence type="ECO:0000256" key="4">
    <source>
        <dbReference type="ARBA" id="ARBA00035290"/>
    </source>
</evidence>
<dbReference type="InterPro" id="IPR002474">
    <property type="entry name" value="CarbamoylP_synth_ssu_N"/>
</dbReference>
<organism evidence="9">
    <name type="scientific">Darwinula stevensoni</name>
    <dbReference type="NCBI Taxonomy" id="69355"/>
    <lineage>
        <taxon>Eukaryota</taxon>
        <taxon>Metazoa</taxon>
        <taxon>Ecdysozoa</taxon>
        <taxon>Arthropoda</taxon>
        <taxon>Crustacea</taxon>
        <taxon>Oligostraca</taxon>
        <taxon>Ostracoda</taxon>
        <taxon>Podocopa</taxon>
        <taxon>Podocopida</taxon>
        <taxon>Darwinulocopina</taxon>
        <taxon>Darwinuloidea</taxon>
        <taxon>Darwinulidae</taxon>
        <taxon>Darwinula</taxon>
    </lineage>
</organism>
<comment type="similarity">
    <text evidence="1 6">Belongs to the bacterial ribosomal protein bL17 family.</text>
</comment>